<name>A0A9W5VI43_BACCE</name>
<gene>
    <name evidence="2" type="ORF">IGM_06733</name>
</gene>
<proteinExistence type="predicted"/>
<keyword evidence="1" id="KW-0472">Membrane</keyword>
<evidence type="ECO:0000313" key="2">
    <source>
        <dbReference type="EMBL" id="EOP78029.1"/>
    </source>
</evidence>
<dbReference type="EMBL" id="AHEF01000108">
    <property type="protein sequence ID" value="EOP78029.1"/>
    <property type="molecule type" value="Genomic_DNA"/>
</dbReference>
<reference evidence="2 3" key="1">
    <citation type="submission" date="2012-12" db="EMBL/GenBank/DDBJ databases">
        <title>The Genome Sequence of Bacillus cereus HuB4-4.</title>
        <authorList>
            <consortium name="The Broad Institute Genome Sequencing Platform"/>
            <consortium name="The Broad Institute Genome Sequencing Center for Infectious Disease"/>
            <person name="Feldgarden M."/>
            <person name="Van der Auwera G.A."/>
            <person name="Mahillon J."/>
            <person name="Duprez V."/>
            <person name="Timmery S."/>
            <person name="Mattelet C."/>
            <person name="Dierick K."/>
            <person name="Sun M."/>
            <person name="Yu Z."/>
            <person name="Zhu L."/>
            <person name="Hu X."/>
            <person name="Shank E.B."/>
            <person name="Swiecicka I."/>
            <person name="Hansen B.M."/>
            <person name="Andrup L."/>
            <person name="Walker B."/>
            <person name="Young S.K."/>
            <person name="Zeng Q."/>
            <person name="Gargeya S."/>
            <person name="Fitzgerald M."/>
            <person name="Haas B."/>
            <person name="Abouelleil A."/>
            <person name="Alvarado L."/>
            <person name="Arachchi H.M."/>
            <person name="Berlin A.M."/>
            <person name="Chapman S.B."/>
            <person name="Dewar J."/>
            <person name="Goldberg J."/>
            <person name="Griggs A."/>
            <person name="Gujja S."/>
            <person name="Hansen M."/>
            <person name="Howarth C."/>
            <person name="Imamovic A."/>
            <person name="Larimer J."/>
            <person name="McCowan C."/>
            <person name="Murphy C."/>
            <person name="Neiman D."/>
            <person name="Pearson M."/>
            <person name="Priest M."/>
            <person name="Roberts A."/>
            <person name="Saif S."/>
            <person name="Shea T."/>
            <person name="Sisk P."/>
            <person name="Sykes S."/>
            <person name="Wortman J."/>
            <person name="Nusbaum C."/>
            <person name="Birren B."/>
        </authorList>
    </citation>
    <scope>NUCLEOTIDE SEQUENCE [LARGE SCALE GENOMIC DNA]</scope>
    <source>
        <strain evidence="2 3">HuB4-4</strain>
    </source>
</reference>
<sequence>MKTKMKKKTNKKLINFLLVFVLIVSLGFVIYLINDCWSKAVDKSNRVAAIKIEQSKENVKIAEKMVEKELNISSKYFEMINRSGNSFSYGRQLDSNIGSPGIFGIADFEYWIDNDLKCEVQVNGESYSVIFETQKVDSENEELEMYEPVKINKIIKEQK</sequence>
<dbReference type="RefSeq" id="WP_016099758.1">
    <property type="nucleotide sequence ID" value="NZ_KB976552.1"/>
</dbReference>
<feature type="transmembrane region" description="Helical" evidence="1">
    <location>
        <begin position="12"/>
        <end position="33"/>
    </location>
</feature>
<organism evidence="2 3">
    <name type="scientific">Bacillus cereus HuB4-4</name>
    <dbReference type="NCBI Taxonomy" id="1053211"/>
    <lineage>
        <taxon>Bacteria</taxon>
        <taxon>Bacillati</taxon>
        <taxon>Bacillota</taxon>
        <taxon>Bacilli</taxon>
        <taxon>Bacillales</taxon>
        <taxon>Bacillaceae</taxon>
        <taxon>Bacillus</taxon>
        <taxon>Bacillus cereus group</taxon>
    </lineage>
</organism>
<dbReference type="AlphaFoldDB" id="A0A9W5VI43"/>
<accession>A0A9W5VI43</accession>
<comment type="caution">
    <text evidence="2">The sequence shown here is derived from an EMBL/GenBank/DDBJ whole genome shotgun (WGS) entry which is preliminary data.</text>
</comment>
<protein>
    <submittedName>
        <fullName evidence="2">Uncharacterized protein</fullName>
    </submittedName>
</protein>
<keyword evidence="1" id="KW-1133">Transmembrane helix</keyword>
<evidence type="ECO:0000256" key="1">
    <source>
        <dbReference type="SAM" id="Phobius"/>
    </source>
</evidence>
<evidence type="ECO:0000313" key="3">
    <source>
        <dbReference type="Proteomes" id="UP000014009"/>
    </source>
</evidence>
<keyword evidence="1" id="KW-0812">Transmembrane</keyword>
<dbReference type="Proteomes" id="UP000014009">
    <property type="component" value="Unassembled WGS sequence"/>
</dbReference>